<dbReference type="PIRSF" id="PIRSF015601">
    <property type="entry name" value="MTase_slr0722"/>
    <property type="match status" value="1"/>
</dbReference>
<dbReference type="KEGG" id="fln:FLA_6205"/>
<dbReference type="NCBIfam" id="TIGR00046">
    <property type="entry name" value="RsmE family RNA methyltransferase"/>
    <property type="match status" value="1"/>
</dbReference>
<protein>
    <recommendedName>
        <fullName evidence="10">Ribosomal RNA small subunit methyltransferase E</fullName>
        <ecNumber evidence="10">2.1.1.193</ecNumber>
    </recommendedName>
</protein>
<dbReference type="GO" id="GO:0070042">
    <property type="term" value="F:rRNA (uridine-N3-)-methyltransferase activity"/>
    <property type="evidence" value="ECO:0007669"/>
    <property type="project" value="TreeGrafter"/>
</dbReference>
<comment type="similarity">
    <text evidence="2 10">Belongs to the RNA methyltransferase RsmE family.</text>
</comment>
<evidence type="ECO:0000256" key="7">
    <source>
        <dbReference type="ARBA" id="ARBA00022691"/>
    </source>
</evidence>
<dbReference type="InterPro" id="IPR015947">
    <property type="entry name" value="PUA-like_sf"/>
</dbReference>
<name>A0A173MR45_9BACT</name>
<dbReference type="STRING" id="477680.SAMN05421788_104483"/>
<evidence type="ECO:0000256" key="2">
    <source>
        <dbReference type="ARBA" id="ARBA00005528"/>
    </source>
</evidence>
<evidence type="ECO:0000256" key="6">
    <source>
        <dbReference type="ARBA" id="ARBA00022679"/>
    </source>
</evidence>
<dbReference type="InterPro" id="IPR006700">
    <property type="entry name" value="RsmE"/>
</dbReference>
<dbReference type="InterPro" id="IPR029028">
    <property type="entry name" value="Alpha/beta_knot_MTases"/>
</dbReference>
<comment type="subcellular location">
    <subcellularLocation>
        <location evidence="1 10">Cytoplasm</location>
    </subcellularLocation>
</comment>
<keyword evidence="6 10" id="KW-0808">Transferase</keyword>
<dbReference type="EMBL" id="FTOR01000004">
    <property type="protein sequence ID" value="SIT18869.1"/>
    <property type="molecule type" value="Genomic_DNA"/>
</dbReference>
<dbReference type="Pfam" id="PF20260">
    <property type="entry name" value="PUA_4"/>
    <property type="match status" value="1"/>
</dbReference>
<comment type="function">
    <text evidence="8 10">Specifically methylates the N3 position of the uracil ring of uridine 1498 (m3U1498) in 16S rRNA. Acts on the fully assembled 30S ribosomal subunit.</text>
</comment>
<evidence type="ECO:0000259" key="12">
    <source>
        <dbReference type="Pfam" id="PF20260"/>
    </source>
</evidence>
<dbReference type="Gene3D" id="3.40.1280.10">
    <property type="match status" value="1"/>
</dbReference>
<dbReference type="SUPFAM" id="SSF88697">
    <property type="entry name" value="PUA domain-like"/>
    <property type="match status" value="1"/>
</dbReference>
<keyword evidence="7 10" id="KW-0949">S-adenosyl-L-methionine</keyword>
<dbReference type="PANTHER" id="PTHR30027:SF3">
    <property type="entry name" value="16S RRNA (URACIL(1498)-N(3))-METHYLTRANSFERASE"/>
    <property type="match status" value="1"/>
</dbReference>
<evidence type="ECO:0000256" key="9">
    <source>
        <dbReference type="ARBA" id="ARBA00047944"/>
    </source>
</evidence>
<accession>A0A173MR45</accession>
<dbReference type="CDD" id="cd18084">
    <property type="entry name" value="RsmE-like"/>
    <property type="match status" value="1"/>
</dbReference>
<evidence type="ECO:0000256" key="10">
    <source>
        <dbReference type="PIRNR" id="PIRNR015601"/>
    </source>
</evidence>
<sequence length="233" mass="26250">MSFPYFFEEAVTAGTTQLELSEESRKHVVQVLRMREGESIQLTNGKGDLLTAVIRVADKKQCLVQVTETAFYPKTVRQVAIGISLLKNASRIEWFLEKATETGISEIFPLLCKRTERQHFRFDRMRQILVSAMLQSRQVWLPVLHNPVEIEEVIAQQTHTQKLVAHCEEMQKSNINQLNVAQDVLILIGPEGDFTPAEIELALQKGFEPVSLGSTRLRTETAGVVAAALLVNH</sequence>
<dbReference type="Gene3D" id="2.40.240.20">
    <property type="entry name" value="Hypothetical PUA domain-like, domain 1"/>
    <property type="match status" value="1"/>
</dbReference>
<evidence type="ECO:0000256" key="5">
    <source>
        <dbReference type="ARBA" id="ARBA00022603"/>
    </source>
</evidence>
<evidence type="ECO:0000313" key="14">
    <source>
        <dbReference type="Proteomes" id="UP000186917"/>
    </source>
</evidence>
<feature type="domain" description="Ribosomal RNA small subunit methyltransferase E methyltransferase" evidence="11">
    <location>
        <begin position="78"/>
        <end position="230"/>
    </location>
</feature>
<feature type="domain" description="Ribosomal RNA small subunit methyltransferase E PUA-like" evidence="12">
    <location>
        <begin position="21"/>
        <end position="66"/>
    </location>
</feature>
<dbReference type="PANTHER" id="PTHR30027">
    <property type="entry name" value="RIBOSOMAL RNA SMALL SUBUNIT METHYLTRANSFERASE E"/>
    <property type="match status" value="1"/>
</dbReference>
<organism evidence="13 14">
    <name type="scientific">Filimonas lacunae</name>
    <dbReference type="NCBI Taxonomy" id="477680"/>
    <lineage>
        <taxon>Bacteria</taxon>
        <taxon>Pseudomonadati</taxon>
        <taxon>Bacteroidota</taxon>
        <taxon>Chitinophagia</taxon>
        <taxon>Chitinophagales</taxon>
        <taxon>Chitinophagaceae</taxon>
        <taxon>Filimonas</taxon>
    </lineage>
</organism>
<reference evidence="14" key="1">
    <citation type="submission" date="2017-01" db="EMBL/GenBank/DDBJ databases">
        <authorList>
            <person name="Varghese N."/>
            <person name="Submissions S."/>
        </authorList>
    </citation>
    <scope>NUCLEOTIDE SEQUENCE [LARGE SCALE GENOMIC DNA]</scope>
    <source>
        <strain evidence="14">DSM 21054</strain>
    </source>
</reference>
<dbReference type="InterPro" id="IPR029026">
    <property type="entry name" value="tRNA_m1G_MTases_N"/>
</dbReference>
<dbReference type="InterPro" id="IPR046887">
    <property type="entry name" value="RsmE_PUA-like"/>
</dbReference>
<dbReference type="AlphaFoldDB" id="A0A173MR45"/>
<dbReference type="Proteomes" id="UP000186917">
    <property type="component" value="Unassembled WGS sequence"/>
</dbReference>
<evidence type="ECO:0000259" key="11">
    <source>
        <dbReference type="Pfam" id="PF04452"/>
    </source>
</evidence>
<evidence type="ECO:0000256" key="4">
    <source>
        <dbReference type="ARBA" id="ARBA00022552"/>
    </source>
</evidence>
<keyword evidence="4 10" id="KW-0698">rRNA processing</keyword>
<proteinExistence type="inferred from homology"/>
<keyword evidence="5 10" id="KW-0489">Methyltransferase</keyword>
<evidence type="ECO:0000256" key="1">
    <source>
        <dbReference type="ARBA" id="ARBA00004496"/>
    </source>
</evidence>
<keyword evidence="3 10" id="KW-0963">Cytoplasm</keyword>
<gene>
    <name evidence="13" type="ORF">SAMN05421788_104483</name>
</gene>
<dbReference type="RefSeq" id="WP_076379784.1">
    <property type="nucleotide sequence ID" value="NZ_AP017422.1"/>
</dbReference>
<keyword evidence="14" id="KW-1185">Reference proteome</keyword>
<dbReference type="InterPro" id="IPR046886">
    <property type="entry name" value="RsmE_MTase_dom"/>
</dbReference>
<dbReference type="GO" id="GO:0070475">
    <property type="term" value="P:rRNA base methylation"/>
    <property type="evidence" value="ECO:0007669"/>
    <property type="project" value="TreeGrafter"/>
</dbReference>
<dbReference type="EC" id="2.1.1.193" evidence="10"/>
<comment type="catalytic activity">
    <reaction evidence="9 10">
        <text>uridine(1498) in 16S rRNA + S-adenosyl-L-methionine = N(3)-methyluridine(1498) in 16S rRNA + S-adenosyl-L-homocysteine + H(+)</text>
        <dbReference type="Rhea" id="RHEA:42920"/>
        <dbReference type="Rhea" id="RHEA-COMP:10283"/>
        <dbReference type="Rhea" id="RHEA-COMP:10284"/>
        <dbReference type="ChEBI" id="CHEBI:15378"/>
        <dbReference type="ChEBI" id="CHEBI:57856"/>
        <dbReference type="ChEBI" id="CHEBI:59789"/>
        <dbReference type="ChEBI" id="CHEBI:65315"/>
        <dbReference type="ChEBI" id="CHEBI:74502"/>
        <dbReference type="EC" id="2.1.1.193"/>
    </reaction>
</comment>
<dbReference type="GO" id="GO:0005737">
    <property type="term" value="C:cytoplasm"/>
    <property type="evidence" value="ECO:0007669"/>
    <property type="project" value="UniProtKB-SubCell"/>
</dbReference>
<evidence type="ECO:0000313" key="13">
    <source>
        <dbReference type="EMBL" id="SIT18869.1"/>
    </source>
</evidence>
<evidence type="ECO:0000256" key="3">
    <source>
        <dbReference type="ARBA" id="ARBA00022490"/>
    </source>
</evidence>
<dbReference type="Pfam" id="PF04452">
    <property type="entry name" value="Methyltrans_RNA"/>
    <property type="match status" value="1"/>
</dbReference>
<dbReference type="OrthoDB" id="9815641at2"/>
<evidence type="ECO:0000256" key="8">
    <source>
        <dbReference type="ARBA" id="ARBA00025699"/>
    </source>
</evidence>
<dbReference type="SUPFAM" id="SSF75217">
    <property type="entry name" value="alpha/beta knot"/>
    <property type="match status" value="1"/>
</dbReference>